<name>A0A428IY93_9BACT</name>
<reference evidence="1 2" key="1">
    <citation type="submission" date="2018-12" db="EMBL/GenBank/DDBJ databases">
        <authorList>
            <person name="Feng G."/>
            <person name="Zhu H."/>
        </authorList>
    </citation>
    <scope>NUCLEOTIDE SEQUENCE [LARGE SCALE GENOMIC DNA]</scope>
    <source>
        <strain evidence="1 2">9PBR-2</strain>
    </source>
</reference>
<sequence length="241" mass="27620">MPSQAQITEKYSPERFGQQFGWAEVTLNSGETWQGPLTLHWAEDMVILTQQGQQVLPVTQVSHFRVRQQQLTETFDRKKYYDFGPMRRGFYPGNARFEGVVSEPFRLTELPPTVSRVFHTCYWSQTPTDQNFQALGFFEQLSAGPIMLLCRQALVMKTQTYGVAGTYASQRWIAKKDGLYLSHPDGSVVLLEKPQDFYNCFPAYVAKIQEFARQHNLGFTKAHEVAYLVNYANSLAAEQQP</sequence>
<accession>A0A428IY93</accession>
<dbReference type="AlphaFoldDB" id="A0A428IY93"/>
<evidence type="ECO:0000313" key="2">
    <source>
        <dbReference type="Proteomes" id="UP000280066"/>
    </source>
</evidence>
<comment type="caution">
    <text evidence="1">The sequence shown here is derived from an EMBL/GenBank/DDBJ whole genome shotgun (WGS) entry which is preliminary data.</text>
</comment>
<organism evidence="1 2">
    <name type="scientific">Hymenobacter metallilatus</name>
    <dbReference type="NCBI Taxonomy" id="2493666"/>
    <lineage>
        <taxon>Bacteria</taxon>
        <taxon>Pseudomonadati</taxon>
        <taxon>Bacteroidota</taxon>
        <taxon>Cytophagia</taxon>
        <taxon>Cytophagales</taxon>
        <taxon>Hymenobacteraceae</taxon>
        <taxon>Hymenobacter</taxon>
    </lineage>
</organism>
<dbReference type="Proteomes" id="UP000280066">
    <property type="component" value="Unassembled WGS sequence"/>
</dbReference>
<dbReference type="OrthoDB" id="880736at2"/>
<protein>
    <submittedName>
        <fullName evidence="1">Uncharacterized protein</fullName>
    </submittedName>
</protein>
<keyword evidence="2" id="KW-1185">Reference proteome</keyword>
<gene>
    <name evidence="1" type="ORF">EI290_21040</name>
</gene>
<dbReference type="EMBL" id="RWIS01000019">
    <property type="protein sequence ID" value="RSK24084.1"/>
    <property type="molecule type" value="Genomic_DNA"/>
</dbReference>
<proteinExistence type="predicted"/>
<evidence type="ECO:0000313" key="1">
    <source>
        <dbReference type="EMBL" id="RSK24084.1"/>
    </source>
</evidence>